<organism evidence="1 2">
    <name type="scientific">Mortierella polycephala</name>
    <dbReference type="NCBI Taxonomy" id="41804"/>
    <lineage>
        <taxon>Eukaryota</taxon>
        <taxon>Fungi</taxon>
        <taxon>Fungi incertae sedis</taxon>
        <taxon>Mucoromycota</taxon>
        <taxon>Mortierellomycotina</taxon>
        <taxon>Mortierellomycetes</taxon>
        <taxon>Mortierellales</taxon>
        <taxon>Mortierellaceae</taxon>
        <taxon>Mortierella</taxon>
    </lineage>
</organism>
<dbReference type="AlphaFoldDB" id="A0A9P6PKE3"/>
<comment type="caution">
    <text evidence="1">The sequence shown here is derived from an EMBL/GenBank/DDBJ whole genome shotgun (WGS) entry which is preliminary data.</text>
</comment>
<evidence type="ECO:0000313" key="2">
    <source>
        <dbReference type="Proteomes" id="UP000726737"/>
    </source>
</evidence>
<name>A0A9P6PKE3_9FUNG</name>
<proteinExistence type="predicted"/>
<gene>
    <name evidence="1" type="ORF">BG011_002442</name>
</gene>
<keyword evidence="2" id="KW-1185">Reference proteome</keyword>
<reference evidence="1" key="1">
    <citation type="journal article" date="2020" name="Fungal Divers.">
        <title>Resolving the Mortierellaceae phylogeny through synthesis of multi-gene phylogenetics and phylogenomics.</title>
        <authorList>
            <person name="Vandepol N."/>
            <person name="Liber J."/>
            <person name="Desiro A."/>
            <person name="Na H."/>
            <person name="Kennedy M."/>
            <person name="Barry K."/>
            <person name="Grigoriev I.V."/>
            <person name="Miller A.N."/>
            <person name="O'Donnell K."/>
            <person name="Stajich J.E."/>
            <person name="Bonito G."/>
        </authorList>
    </citation>
    <scope>NUCLEOTIDE SEQUENCE</scope>
    <source>
        <strain evidence="1">KOD948</strain>
    </source>
</reference>
<feature type="non-terminal residue" evidence="1">
    <location>
        <position position="1"/>
    </location>
</feature>
<protein>
    <submittedName>
        <fullName evidence="1">Uncharacterized protein</fullName>
    </submittedName>
</protein>
<dbReference type="Proteomes" id="UP000726737">
    <property type="component" value="Unassembled WGS sequence"/>
</dbReference>
<evidence type="ECO:0000313" key="1">
    <source>
        <dbReference type="EMBL" id="KAG0246428.1"/>
    </source>
</evidence>
<dbReference type="EMBL" id="JAAAJA010001786">
    <property type="protein sequence ID" value="KAG0246428.1"/>
    <property type="molecule type" value="Genomic_DNA"/>
</dbReference>
<accession>A0A9P6PKE3</accession>
<sequence>SYKDDCKLGRRKSGIVGHWFDAADQAEQFDYAALSTPLSFLQRSVDSSRDGSAGAVGPANTNQFLDSSSAIQTLHGTENFESLSSENQNALLSHLDTPQMHFLRMSRELGGGVFVQEKLESTRNNPAYSRFFKPEPTLPGSSALHAVIDDVDDDDPDDKDYHLPAPPDIPHIVYIKKVGRGFNSQRKKFCVDQVPSGSSCCTEGSEDGWSPIEEELDVFVPARTKAELEREGEVLRQAPDIIERKRSILEPTIYQITLQGLDLAYDSTMKPEYVYHTEHVKDRRAQKAKLLDDVDNMDSLLDEE</sequence>
<dbReference type="OrthoDB" id="10423406at2759"/>